<comment type="similarity">
    <text evidence="6">Belongs to the SMC family.</text>
</comment>
<keyword evidence="3 6" id="KW-0067">ATP-binding</keyword>
<dbReference type="GO" id="GO:0005524">
    <property type="term" value="F:ATP binding"/>
    <property type="evidence" value="ECO:0007669"/>
    <property type="project" value="UniProtKB-UniRule"/>
</dbReference>
<feature type="coiled-coil region" evidence="6">
    <location>
        <begin position="453"/>
        <end position="547"/>
    </location>
</feature>
<dbReference type="GO" id="GO:0003677">
    <property type="term" value="F:DNA binding"/>
    <property type="evidence" value="ECO:0007669"/>
    <property type="project" value="UniProtKB-UniRule"/>
</dbReference>
<evidence type="ECO:0000259" key="7">
    <source>
        <dbReference type="SMART" id="SM00968"/>
    </source>
</evidence>
<dbReference type="GO" id="GO:0016887">
    <property type="term" value="F:ATP hydrolysis activity"/>
    <property type="evidence" value="ECO:0007669"/>
    <property type="project" value="InterPro"/>
</dbReference>
<feature type="coiled-coil region" evidence="6">
    <location>
        <begin position="304"/>
        <end position="395"/>
    </location>
</feature>
<dbReference type="AlphaFoldDB" id="B1WY61"/>
<evidence type="ECO:0000256" key="5">
    <source>
        <dbReference type="ARBA" id="ARBA00023125"/>
    </source>
</evidence>
<dbReference type="OrthoDB" id="9808768at2"/>
<feature type="coiled-coil region" evidence="6">
    <location>
        <begin position="846"/>
        <end position="981"/>
    </location>
</feature>
<evidence type="ECO:0000256" key="4">
    <source>
        <dbReference type="ARBA" id="ARBA00023054"/>
    </source>
</evidence>
<protein>
    <recommendedName>
        <fullName evidence="6">Chromosome partition protein Smc</fullName>
    </recommendedName>
</protein>
<sequence>MVHVKRIELSHFKSFGGTTAIPFLPGFTVVSGPNGSGKSNILDALLFCLGLATSKGMRAERLPDLINHNHSNNRKTQEAYVSVTFDVSDLTDLEEFSRDNPPVTKIALTEENNNNAKENQTEETHIENSLITSSEWTVTRRLRVTKGGSYSSTYYINEQPCNVSQLHEQLNRLRIYPEGYNVVLQGDVTRIISMNGKERRNIIDELAGVAEFDRKIEKTKETLEEVREREERCQIIETELKRSLERLAADKIKAEKYKKLKQQIQEKQGWETVLSWKLLQQKISRLQTQITTGEQEEQKLNQGINELAEKIKENTAKLEDLNRQVKALGEDEQLTVASQLATQKAQRNQRQQKQQELDNLIQQTEQEIKETEIIITQQKQSLSQLTEDSNSLQQETLPLLKEQRDRTYHTLEMVRKQAAAIAEASDAWVQEQAKLSRQISTLQDTLNPQLTQQAQLTERYQQLQNNISDETQQLENIEVELNDQQQESKGLSIPHEEKIQQLAQQLATAEQDKSILEETQIRLDKEYRQKQRQLDRLEASQQAQQEAQGTYATQLILNSDLPGVCGLVAQLGQVKPTYQLALEIAAGSRLGYVVVEDDTIAAAGIKLLKQGKAGRATFLPLTKIRPYRGQTDNSLRHAQGFIDLAVNLVLCRPEHEKIFSYVFGNTVVFETLNDARHHLGKQRIVTLEGDLLETSGAMTGGSRPKRSSIRFGTLVQGESHEIKSLKQRLTDLEELLSRNLEKLQQKSEQIKQLSHELTEARQSGREQQLKREQLDKEIQRLTTQQQKLSLQLSRHKQEAETLDSQLKIMAAEIPPLTTELQQKQDRLRKLEESHTHSEWQEIQTLIKSQETQLQERENELRQGENKRQEIERQLSSLEEKIKENQDKIKAQREQIVKLNNDKIEIAEQLETLNDKISNLERLLEELTQKLGETKKERDNTEEQLKTVQKNHQQKIWNLEKLQTTQQERKETLITLQEEQESQQEELPDPLPEVPLLSEIDENTTDLTPHIEQLQQDIRNGQKCLEAMEPVNMLALEEHQKTQERLNELTEKLTTIQGERTELLLRIENFTTLRFRSFKESFDAVNENFKNIFETLSQGDGYLQLENEEDPFQGGLNLVAHPKGKPVQRLSSMSGGEKSLTALSFIFALQRYRPSPFYAFDEVDMFLDGANVERLSKMIQQQAQQAQFIVVSLRRPMIEASQRTIGVTQARGAYTQVLGIKI</sequence>
<dbReference type="Gene3D" id="3.30.70.1620">
    <property type="match status" value="1"/>
</dbReference>
<dbReference type="PANTHER" id="PTHR18937">
    <property type="entry name" value="STRUCTURAL MAINTENANCE OF CHROMOSOMES SMC FAMILY MEMBER"/>
    <property type="match status" value="1"/>
</dbReference>
<dbReference type="HAMAP" id="MF_01894">
    <property type="entry name" value="Smc_prok"/>
    <property type="match status" value="1"/>
</dbReference>
<dbReference type="InterPro" id="IPR010935">
    <property type="entry name" value="SMC_hinge"/>
</dbReference>
<comment type="function">
    <text evidence="6">Required for chromosome condensation and partitioning.</text>
</comment>
<keyword evidence="9" id="KW-1185">Reference proteome</keyword>
<keyword evidence="5 6" id="KW-0238">DNA-binding</keyword>
<keyword evidence="2 6" id="KW-0547">Nucleotide-binding</keyword>
<dbReference type="KEGG" id="cyt:cce_3297"/>
<evidence type="ECO:0000256" key="3">
    <source>
        <dbReference type="ARBA" id="ARBA00022840"/>
    </source>
</evidence>
<dbReference type="GO" id="GO:0030261">
    <property type="term" value="P:chromosome condensation"/>
    <property type="evidence" value="ECO:0007669"/>
    <property type="project" value="InterPro"/>
</dbReference>
<dbReference type="InterPro" id="IPR003395">
    <property type="entry name" value="RecF/RecN/SMC_N"/>
</dbReference>
<proteinExistence type="inferred from homology"/>
<dbReference type="SUPFAM" id="SSF52540">
    <property type="entry name" value="P-loop containing nucleoside triphosphate hydrolases"/>
    <property type="match status" value="2"/>
</dbReference>
<dbReference type="Pfam" id="PF02463">
    <property type="entry name" value="SMC_N"/>
    <property type="match status" value="1"/>
</dbReference>
<comment type="subunit">
    <text evidence="6">Homodimer.</text>
</comment>
<dbReference type="InterPro" id="IPR024704">
    <property type="entry name" value="SMC"/>
</dbReference>
<evidence type="ECO:0000256" key="1">
    <source>
        <dbReference type="ARBA" id="ARBA00022490"/>
    </source>
</evidence>
<dbReference type="InterPro" id="IPR036277">
    <property type="entry name" value="SMC_hinge_sf"/>
</dbReference>
<dbReference type="Gene3D" id="3.40.50.300">
    <property type="entry name" value="P-loop containing nucleotide triphosphate hydrolases"/>
    <property type="match status" value="2"/>
</dbReference>
<feature type="binding site" evidence="6">
    <location>
        <begin position="33"/>
        <end position="40"/>
    </location>
    <ligand>
        <name>ATP</name>
        <dbReference type="ChEBI" id="CHEBI:30616"/>
    </ligand>
</feature>
<feature type="domain" description="SMC hinge" evidence="7">
    <location>
        <begin position="562"/>
        <end position="679"/>
    </location>
</feature>
<dbReference type="Proteomes" id="UP000001203">
    <property type="component" value="Chromosome circular"/>
</dbReference>
<dbReference type="InterPro" id="IPR027417">
    <property type="entry name" value="P-loop_NTPase"/>
</dbReference>
<dbReference type="GO" id="GO:0006260">
    <property type="term" value="P:DNA replication"/>
    <property type="evidence" value="ECO:0007669"/>
    <property type="project" value="UniProtKB-UniRule"/>
</dbReference>
<feature type="coiled-coil region" evidence="6">
    <location>
        <begin position="1031"/>
        <end position="1065"/>
    </location>
</feature>
<dbReference type="Pfam" id="PF06470">
    <property type="entry name" value="SMC_hinge"/>
    <property type="match status" value="1"/>
</dbReference>
<dbReference type="PIRSF" id="PIRSF005719">
    <property type="entry name" value="SMC"/>
    <property type="match status" value="1"/>
</dbReference>
<dbReference type="GO" id="GO:0007059">
    <property type="term" value="P:chromosome segregation"/>
    <property type="evidence" value="ECO:0007669"/>
    <property type="project" value="UniProtKB-UniRule"/>
</dbReference>
<comment type="subcellular location">
    <subcellularLocation>
        <location evidence="6">Cytoplasm</location>
    </subcellularLocation>
</comment>
<dbReference type="SUPFAM" id="SSF75553">
    <property type="entry name" value="Smc hinge domain"/>
    <property type="match status" value="1"/>
</dbReference>
<dbReference type="HOGENOM" id="CLU_001042_2_2_3"/>
<dbReference type="NCBIfam" id="TIGR02169">
    <property type="entry name" value="SMC_prok_A"/>
    <property type="match status" value="1"/>
</dbReference>
<feature type="coiled-coil region" evidence="6">
    <location>
        <begin position="715"/>
        <end position="812"/>
    </location>
</feature>
<evidence type="ECO:0000313" key="9">
    <source>
        <dbReference type="Proteomes" id="UP000001203"/>
    </source>
</evidence>
<keyword evidence="1 6" id="KW-0963">Cytoplasm</keyword>
<accession>B1WY61</accession>
<dbReference type="GO" id="GO:0005694">
    <property type="term" value="C:chromosome"/>
    <property type="evidence" value="ECO:0007669"/>
    <property type="project" value="InterPro"/>
</dbReference>
<dbReference type="Gene3D" id="1.20.1060.20">
    <property type="match status" value="1"/>
</dbReference>
<dbReference type="STRING" id="43989.cce_3297"/>
<dbReference type="RefSeq" id="WP_009547920.1">
    <property type="nucleotide sequence ID" value="NC_010546.1"/>
</dbReference>
<evidence type="ECO:0000256" key="6">
    <source>
        <dbReference type="HAMAP-Rule" id="MF_01894"/>
    </source>
</evidence>
<organism evidence="8 9">
    <name type="scientific">Crocosphaera subtropica (strain ATCC 51142 / BH68)</name>
    <name type="common">Cyanothece sp. (strain ATCC 51142)</name>
    <dbReference type="NCBI Taxonomy" id="43989"/>
    <lineage>
        <taxon>Bacteria</taxon>
        <taxon>Bacillati</taxon>
        <taxon>Cyanobacteriota</taxon>
        <taxon>Cyanophyceae</taxon>
        <taxon>Oscillatoriophycideae</taxon>
        <taxon>Chroococcales</taxon>
        <taxon>Aphanothecaceae</taxon>
        <taxon>Crocosphaera</taxon>
        <taxon>Crocosphaera subtropica</taxon>
    </lineage>
</organism>
<gene>
    <name evidence="6" type="primary">smc</name>
    <name evidence="8" type="ordered locus">cce_3297</name>
</gene>
<dbReference type="eggNOG" id="COG1196">
    <property type="taxonomic scope" value="Bacteria"/>
</dbReference>
<feature type="coiled-coil region" evidence="6">
    <location>
        <begin position="209"/>
        <end position="267"/>
    </location>
</feature>
<dbReference type="InterPro" id="IPR011890">
    <property type="entry name" value="SMC_prok"/>
</dbReference>
<keyword evidence="4 6" id="KW-0175">Coiled coil</keyword>
<dbReference type="GO" id="GO:0005737">
    <property type="term" value="C:cytoplasm"/>
    <property type="evidence" value="ECO:0007669"/>
    <property type="project" value="UniProtKB-SubCell"/>
</dbReference>
<dbReference type="SMART" id="SM00968">
    <property type="entry name" value="SMC_hinge"/>
    <property type="match status" value="1"/>
</dbReference>
<name>B1WY61_CROS5</name>
<comment type="domain">
    <text evidence="6">Contains large globular domains required for ATP hydrolysis at each terminus and a third globular domain forming a flexible hinge near the middle of the molecule. These domains are separated by coiled-coil structures.</text>
</comment>
<dbReference type="GO" id="GO:0007062">
    <property type="term" value="P:sister chromatid cohesion"/>
    <property type="evidence" value="ECO:0007669"/>
    <property type="project" value="InterPro"/>
</dbReference>
<reference evidence="8 9" key="1">
    <citation type="journal article" date="2008" name="Proc. Natl. Acad. Sci. U.S.A.">
        <title>The genome of Cyanothece 51142, a unicellular diazotrophic cyanobacterium important in the marine nitrogen cycle.</title>
        <authorList>
            <person name="Welsh E.A."/>
            <person name="Liberton M."/>
            <person name="Stoeckel J."/>
            <person name="Loh T."/>
            <person name="Elvitigala T."/>
            <person name="Wang C."/>
            <person name="Wollam A."/>
            <person name="Fulton R.S."/>
            <person name="Clifton S.W."/>
            <person name="Jacobs J.M."/>
            <person name="Aurora R."/>
            <person name="Ghosh B.K."/>
            <person name="Sherman L.A."/>
            <person name="Smith R.D."/>
            <person name="Wilson R.K."/>
            <person name="Pakrasi H.B."/>
        </authorList>
    </citation>
    <scope>NUCLEOTIDE SEQUENCE [LARGE SCALE GENOMIC DNA]</scope>
    <source>
        <strain evidence="9">ATCC 51142 / BH68</strain>
    </source>
</reference>
<evidence type="ECO:0000313" key="8">
    <source>
        <dbReference type="EMBL" id="ACB52645.1"/>
    </source>
</evidence>
<dbReference type="EMBL" id="CP000806">
    <property type="protein sequence ID" value="ACB52645.1"/>
    <property type="molecule type" value="Genomic_DNA"/>
</dbReference>
<evidence type="ECO:0000256" key="2">
    <source>
        <dbReference type="ARBA" id="ARBA00022741"/>
    </source>
</evidence>